<sequence>MQLLILVLNRDSAEFGITISAIPIVLLLLALCGIAVQREIKWLMTISLVLMLAAESYFGAL</sequence>
<keyword evidence="3" id="KW-1185">Reference proteome</keyword>
<organism evidence="2 3">
    <name type="scientific">Marasmius tenuissimus</name>
    <dbReference type="NCBI Taxonomy" id="585030"/>
    <lineage>
        <taxon>Eukaryota</taxon>
        <taxon>Fungi</taxon>
        <taxon>Dikarya</taxon>
        <taxon>Basidiomycota</taxon>
        <taxon>Agaricomycotina</taxon>
        <taxon>Agaricomycetes</taxon>
        <taxon>Agaricomycetidae</taxon>
        <taxon>Agaricales</taxon>
        <taxon>Marasmiineae</taxon>
        <taxon>Marasmiaceae</taxon>
        <taxon>Marasmius</taxon>
    </lineage>
</organism>
<gene>
    <name evidence="2" type="ORF">AAF712_001282</name>
</gene>
<comment type="caution">
    <text evidence="2">The sequence shown here is derived from an EMBL/GenBank/DDBJ whole genome shotgun (WGS) entry which is preliminary data.</text>
</comment>
<dbReference type="Proteomes" id="UP001437256">
    <property type="component" value="Unassembled WGS sequence"/>
</dbReference>
<keyword evidence="1" id="KW-0812">Transmembrane</keyword>
<proteinExistence type="predicted"/>
<evidence type="ECO:0000256" key="1">
    <source>
        <dbReference type="SAM" id="Phobius"/>
    </source>
</evidence>
<evidence type="ECO:0008006" key="4">
    <source>
        <dbReference type="Google" id="ProtNLM"/>
    </source>
</evidence>
<dbReference type="PANTHER" id="PTHR34391">
    <property type="entry name" value="UPF0658 GOLGI APPARATUS MEMBRANE PROTEIN C1952.10C-RELATED"/>
    <property type="match status" value="1"/>
</dbReference>
<dbReference type="EMBL" id="JBBXMP010000003">
    <property type="protein sequence ID" value="KAL0071425.1"/>
    <property type="molecule type" value="Genomic_DNA"/>
</dbReference>
<evidence type="ECO:0000313" key="3">
    <source>
        <dbReference type="Proteomes" id="UP001437256"/>
    </source>
</evidence>
<protein>
    <recommendedName>
        <fullName evidence="4">NADH dehydrogenase subunit 4L</fullName>
    </recommendedName>
</protein>
<dbReference type="InterPro" id="IPR040410">
    <property type="entry name" value="UPF0658_Golgi"/>
</dbReference>
<feature type="transmembrane region" description="Helical" evidence="1">
    <location>
        <begin position="15"/>
        <end position="35"/>
    </location>
</feature>
<accession>A0ABR3AD52</accession>
<evidence type="ECO:0000313" key="2">
    <source>
        <dbReference type="EMBL" id="KAL0071425.1"/>
    </source>
</evidence>
<keyword evidence="1" id="KW-1133">Transmembrane helix</keyword>
<dbReference type="PANTHER" id="PTHR34391:SF1">
    <property type="entry name" value="UPF0658 GOLGI APPARATUS MEMBRANE PROTEIN C1952.10C-RELATED"/>
    <property type="match status" value="1"/>
</dbReference>
<reference evidence="2 3" key="1">
    <citation type="submission" date="2024-05" db="EMBL/GenBank/DDBJ databases">
        <title>A draft genome resource for the thread blight pathogen Marasmius tenuissimus strain MS-2.</title>
        <authorList>
            <person name="Yulfo-Soto G.E."/>
            <person name="Baruah I.K."/>
            <person name="Amoako-Attah I."/>
            <person name="Bukari Y."/>
            <person name="Meinhardt L.W."/>
            <person name="Bailey B.A."/>
            <person name="Cohen S.P."/>
        </authorList>
    </citation>
    <scope>NUCLEOTIDE SEQUENCE [LARGE SCALE GENOMIC DNA]</scope>
    <source>
        <strain evidence="2 3">MS-2</strain>
    </source>
</reference>
<keyword evidence="1" id="KW-0472">Membrane</keyword>
<name>A0ABR3AD52_9AGAR</name>